<dbReference type="InterPro" id="IPR000595">
    <property type="entry name" value="cNMP-bd_dom"/>
</dbReference>
<sequence length="235" mass="27179">MNIMDSMYDVLMQLPLFQGVSRVKISELIEKTKFHFLKYHQGDKVVSKGEECTHLKFLISGRVRSETTNRSGKIKISEVLSAPNVLAPNHMFGRSTYYPSDMYAVEDTGIMQLDKATFVDIMQNEPIFLINLLNIISRRSQKSVETFLLLSSGNVKEKLAFWILCLTQRRSTDIRIICKQKDLYTFFGVQRSIFMNALNELKEDGIIDYTPREIMILDRDRLKGVLNEEDDTDEC</sequence>
<dbReference type="Pfam" id="PF00027">
    <property type="entry name" value="cNMP_binding"/>
    <property type="match status" value="1"/>
</dbReference>
<protein>
    <submittedName>
        <fullName evidence="5">Crp/Fnr family transcriptional regulator</fullName>
    </submittedName>
</protein>
<dbReference type="SUPFAM" id="SSF51206">
    <property type="entry name" value="cAMP-binding domain-like"/>
    <property type="match status" value="1"/>
</dbReference>
<evidence type="ECO:0000256" key="1">
    <source>
        <dbReference type="ARBA" id="ARBA00023015"/>
    </source>
</evidence>
<evidence type="ECO:0000313" key="5">
    <source>
        <dbReference type="EMBL" id="MCP9611516.1"/>
    </source>
</evidence>
<dbReference type="SUPFAM" id="SSF46785">
    <property type="entry name" value="Winged helix' DNA-binding domain"/>
    <property type="match status" value="1"/>
</dbReference>
<keyword evidence="6" id="KW-1185">Reference proteome</keyword>
<reference evidence="5 6" key="1">
    <citation type="submission" date="2022-07" db="EMBL/GenBank/DDBJ databases">
        <title>Fecal culturing of patients with breast cancer.</title>
        <authorList>
            <person name="Teng N.M.Y."/>
            <person name="Kiu R."/>
            <person name="Evans R."/>
            <person name="Baker D.J."/>
            <person name="Zenner C."/>
            <person name="Robinson S.D."/>
            <person name="Hall L.J."/>
        </authorList>
    </citation>
    <scope>NUCLEOTIDE SEQUENCE [LARGE SCALE GENOMIC DNA]</scope>
    <source>
        <strain evidence="5 6">LH1063</strain>
    </source>
</reference>
<dbReference type="PANTHER" id="PTHR24567:SF58">
    <property type="entry name" value="CYCLIC AMP-BINDING REGULATORY PROTEIN"/>
    <property type="match status" value="1"/>
</dbReference>
<dbReference type="PROSITE" id="PS50042">
    <property type="entry name" value="CNMP_BINDING_3"/>
    <property type="match status" value="1"/>
</dbReference>
<organism evidence="5 6">
    <name type="scientific">Coprobacter tertius</name>
    <dbReference type="NCBI Taxonomy" id="2944915"/>
    <lineage>
        <taxon>Bacteria</taxon>
        <taxon>Pseudomonadati</taxon>
        <taxon>Bacteroidota</taxon>
        <taxon>Bacteroidia</taxon>
        <taxon>Bacteroidales</taxon>
        <taxon>Barnesiellaceae</taxon>
        <taxon>Coprobacter</taxon>
    </lineage>
</organism>
<dbReference type="InterPro" id="IPR014710">
    <property type="entry name" value="RmlC-like_jellyroll"/>
</dbReference>
<proteinExistence type="predicted"/>
<dbReference type="InterPro" id="IPR050397">
    <property type="entry name" value="Env_Response_Regulators"/>
</dbReference>
<dbReference type="InterPro" id="IPR018490">
    <property type="entry name" value="cNMP-bd_dom_sf"/>
</dbReference>
<keyword evidence="3" id="KW-0804">Transcription</keyword>
<name>A0ABT1MI25_9BACT</name>
<accession>A0ABT1MI25</accession>
<dbReference type="Proteomes" id="UP001205603">
    <property type="component" value="Unassembled WGS sequence"/>
</dbReference>
<dbReference type="EMBL" id="JANDHW010000004">
    <property type="protein sequence ID" value="MCP9611516.1"/>
    <property type="molecule type" value="Genomic_DNA"/>
</dbReference>
<dbReference type="Gene3D" id="2.60.120.10">
    <property type="entry name" value="Jelly Rolls"/>
    <property type="match status" value="1"/>
</dbReference>
<dbReference type="PANTHER" id="PTHR24567">
    <property type="entry name" value="CRP FAMILY TRANSCRIPTIONAL REGULATORY PROTEIN"/>
    <property type="match status" value="1"/>
</dbReference>
<feature type="domain" description="Cyclic nucleotide-binding" evidence="4">
    <location>
        <begin position="16"/>
        <end position="122"/>
    </location>
</feature>
<dbReference type="CDD" id="cd00038">
    <property type="entry name" value="CAP_ED"/>
    <property type="match status" value="1"/>
</dbReference>
<evidence type="ECO:0000313" key="6">
    <source>
        <dbReference type="Proteomes" id="UP001205603"/>
    </source>
</evidence>
<dbReference type="InterPro" id="IPR036390">
    <property type="entry name" value="WH_DNA-bd_sf"/>
</dbReference>
<dbReference type="InterPro" id="IPR012318">
    <property type="entry name" value="HTH_CRP"/>
</dbReference>
<keyword evidence="2" id="KW-0238">DNA-binding</keyword>
<evidence type="ECO:0000256" key="2">
    <source>
        <dbReference type="ARBA" id="ARBA00023125"/>
    </source>
</evidence>
<dbReference type="RefSeq" id="WP_255026354.1">
    <property type="nucleotide sequence ID" value="NZ_JANDHW010000004.1"/>
</dbReference>
<evidence type="ECO:0000256" key="3">
    <source>
        <dbReference type="ARBA" id="ARBA00023163"/>
    </source>
</evidence>
<dbReference type="SMART" id="SM00100">
    <property type="entry name" value="cNMP"/>
    <property type="match status" value="1"/>
</dbReference>
<gene>
    <name evidence="5" type="ORF">NMU02_05370</name>
</gene>
<evidence type="ECO:0000259" key="4">
    <source>
        <dbReference type="PROSITE" id="PS50042"/>
    </source>
</evidence>
<keyword evidence="1" id="KW-0805">Transcription regulation</keyword>
<comment type="caution">
    <text evidence="5">The sequence shown here is derived from an EMBL/GenBank/DDBJ whole genome shotgun (WGS) entry which is preliminary data.</text>
</comment>
<dbReference type="Pfam" id="PF13545">
    <property type="entry name" value="HTH_Crp_2"/>
    <property type="match status" value="1"/>
</dbReference>